<gene>
    <name evidence="1" type="ORF">BHD05_00025</name>
</gene>
<dbReference type="InterPro" id="IPR032716">
    <property type="entry name" value="ACC_epsilon"/>
</dbReference>
<name>A0A7L5AL88_9MICO</name>
<reference evidence="1 2" key="1">
    <citation type="submission" date="2016-09" db="EMBL/GenBank/DDBJ databases">
        <title>Complete genome sequence of microbes from the polar regions.</title>
        <authorList>
            <person name="Liao L."/>
            <person name="Chen B."/>
        </authorList>
    </citation>
    <scope>NUCLEOTIDE SEQUENCE [LARGE SCALE GENOMIC DNA]</scope>
    <source>
        <strain evidence="1 2">ZS314</strain>
    </source>
</reference>
<accession>A0A7L5AL88</accession>
<proteinExistence type="predicted"/>
<dbReference type="EMBL" id="CP017146">
    <property type="protein sequence ID" value="QHO70856.1"/>
    <property type="molecule type" value="Genomic_DNA"/>
</dbReference>
<dbReference type="Proteomes" id="UP000464507">
    <property type="component" value="Chromosome"/>
</dbReference>
<evidence type="ECO:0000313" key="2">
    <source>
        <dbReference type="Proteomes" id="UP000464507"/>
    </source>
</evidence>
<keyword evidence="2" id="KW-1185">Reference proteome</keyword>
<dbReference type="GO" id="GO:0004658">
    <property type="term" value="F:propionyl-CoA carboxylase activity"/>
    <property type="evidence" value="ECO:0007669"/>
    <property type="project" value="InterPro"/>
</dbReference>
<dbReference type="Pfam" id="PF13822">
    <property type="entry name" value="ACC_epsilon"/>
    <property type="match status" value="1"/>
</dbReference>
<organism evidence="1 2">
    <name type="scientific">Marisediminicola antarctica</name>
    <dbReference type="NCBI Taxonomy" id="674079"/>
    <lineage>
        <taxon>Bacteria</taxon>
        <taxon>Bacillati</taxon>
        <taxon>Actinomycetota</taxon>
        <taxon>Actinomycetes</taxon>
        <taxon>Micrococcales</taxon>
        <taxon>Microbacteriaceae</taxon>
        <taxon>Marisediminicola</taxon>
    </lineage>
</organism>
<dbReference type="KEGG" id="mant:BHD05_00025"/>
<evidence type="ECO:0008006" key="3">
    <source>
        <dbReference type="Google" id="ProtNLM"/>
    </source>
</evidence>
<dbReference type="GO" id="GO:0003989">
    <property type="term" value="F:acetyl-CoA carboxylase activity"/>
    <property type="evidence" value="ECO:0007669"/>
    <property type="project" value="InterPro"/>
</dbReference>
<sequence>MREGEAGAGSGAEITILAGEPSTAELAAITAVVTALAEELSDDALLEVGSGQSAWQRSQRALRQPLVPGPGAWRSFSG</sequence>
<dbReference type="AlphaFoldDB" id="A0A7L5AL88"/>
<dbReference type="OrthoDB" id="5123691at2"/>
<evidence type="ECO:0000313" key="1">
    <source>
        <dbReference type="EMBL" id="QHO70856.1"/>
    </source>
</evidence>
<protein>
    <recommendedName>
        <fullName evidence="3">Acyl-CoA carboxylase subunit epsilon</fullName>
    </recommendedName>
</protein>